<dbReference type="RefSeq" id="WP_094840349.1">
    <property type="nucleotide sequence ID" value="NZ_NEVS01000001.1"/>
</dbReference>
<keyword evidence="1" id="KW-0732">Signal</keyword>
<dbReference type="Proteomes" id="UP000215767">
    <property type="component" value="Unassembled WGS sequence"/>
</dbReference>
<feature type="chain" id="PRO_5013147932" description="Cytochrome c domain-containing protein" evidence="1">
    <location>
        <begin position="28"/>
        <end position="387"/>
    </location>
</feature>
<evidence type="ECO:0000256" key="1">
    <source>
        <dbReference type="SAM" id="SignalP"/>
    </source>
</evidence>
<proteinExistence type="predicted"/>
<name>A0A261V020_9BORD</name>
<dbReference type="EMBL" id="NEVS01000001">
    <property type="protein sequence ID" value="OZI67157.1"/>
    <property type="molecule type" value="Genomic_DNA"/>
</dbReference>
<protein>
    <recommendedName>
        <fullName evidence="4">Cytochrome c domain-containing protein</fullName>
    </recommendedName>
</protein>
<accession>A0A261V020</accession>
<comment type="caution">
    <text evidence="2">The sequence shown here is derived from an EMBL/GenBank/DDBJ whole genome shotgun (WGS) entry which is preliminary data.</text>
</comment>
<dbReference type="OrthoDB" id="280897at2"/>
<evidence type="ECO:0008006" key="4">
    <source>
        <dbReference type="Google" id="ProtNLM"/>
    </source>
</evidence>
<gene>
    <name evidence="2" type="ORF">CAL28_05570</name>
</gene>
<dbReference type="AlphaFoldDB" id="A0A261V020"/>
<reference evidence="3" key="1">
    <citation type="submission" date="2017-05" db="EMBL/GenBank/DDBJ databases">
        <title>Complete and WGS of Bordetella genogroups.</title>
        <authorList>
            <person name="Spilker T."/>
            <person name="Lipuma J."/>
        </authorList>
    </citation>
    <scope>NUCLEOTIDE SEQUENCE [LARGE SCALE GENOMIC DNA]</scope>
    <source>
        <strain evidence="3">AU8856</strain>
    </source>
</reference>
<evidence type="ECO:0000313" key="2">
    <source>
        <dbReference type="EMBL" id="OZI67157.1"/>
    </source>
</evidence>
<organism evidence="2 3">
    <name type="scientific">Bordetella genomosp. 11</name>
    <dbReference type="NCBI Taxonomy" id="1416808"/>
    <lineage>
        <taxon>Bacteria</taxon>
        <taxon>Pseudomonadati</taxon>
        <taxon>Pseudomonadota</taxon>
        <taxon>Betaproteobacteria</taxon>
        <taxon>Burkholderiales</taxon>
        <taxon>Alcaligenaceae</taxon>
        <taxon>Bordetella</taxon>
    </lineage>
</organism>
<evidence type="ECO:0000313" key="3">
    <source>
        <dbReference type="Proteomes" id="UP000215767"/>
    </source>
</evidence>
<sequence length="387" mass="42046">MDKRYGAWAFGLTAWLAMLISPLAAKADDGTIVVAVPAKAGSVDGRQENSDQFMWQQFITATTPSSVKGKVEFETWASDLDTFAADPKWPAADAPKRLHGSMLENIKNPHLGAIDVPCATPGNAGVGGFPSTGCIAEETRRNRPQFDYIVQNKLYSRAGLKQAFQDPAFTVAMPLSSLAVKVDWVPVATVSQWIPYETVERVRQDYYTTTVNSVEYALVSMHLSSRQNPNWVWATFEHYLTPGRCDFIGCSDTFGAAKAVVAPQRNTVNSQYGYCDKTAALVNMMNARQVAPVWRNYCLKSSEVDYAAADGTPYVLGNSVIEGITGNGTVAASSCIACHAYASFGRDGSPESSVTAMLPFNPIGKPVPGVLAQSRLYDFMWGLLFAK</sequence>
<feature type="signal peptide" evidence="1">
    <location>
        <begin position="1"/>
        <end position="27"/>
    </location>
</feature>
<keyword evidence="3" id="KW-1185">Reference proteome</keyword>